<organism evidence="1 2">
    <name type="scientific">Strongylus vulgaris</name>
    <name type="common">Blood worm</name>
    <dbReference type="NCBI Taxonomy" id="40348"/>
    <lineage>
        <taxon>Eukaryota</taxon>
        <taxon>Metazoa</taxon>
        <taxon>Ecdysozoa</taxon>
        <taxon>Nematoda</taxon>
        <taxon>Chromadorea</taxon>
        <taxon>Rhabditida</taxon>
        <taxon>Rhabditina</taxon>
        <taxon>Rhabditomorpha</taxon>
        <taxon>Strongyloidea</taxon>
        <taxon>Strongylidae</taxon>
        <taxon>Strongylus</taxon>
    </lineage>
</organism>
<sequence length="93" mass="10639">MDVPILYTERRTAEGRINQHFDELSTLDSFSRIEKSQKQLEGASTACDMRVDICNSLSRPAAQREPFMEITAEELMDYREEFNATTNTAKKCG</sequence>
<proteinExistence type="predicted"/>
<protein>
    <submittedName>
        <fullName evidence="1">Uncharacterized protein</fullName>
    </submittedName>
</protein>
<dbReference type="Proteomes" id="UP000270094">
    <property type="component" value="Unassembled WGS sequence"/>
</dbReference>
<evidence type="ECO:0000313" key="1">
    <source>
        <dbReference type="EMBL" id="VDM65056.1"/>
    </source>
</evidence>
<dbReference type="EMBL" id="UYYB01000076">
    <property type="protein sequence ID" value="VDM65056.1"/>
    <property type="molecule type" value="Genomic_DNA"/>
</dbReference>
<name>A0A3P7I6M6_STRVU</name>
<accession>A0A3P7I6M6</accession>
<dbReference type="AlphaFoldDB" id="A0A3P7I6M6"/>
<reference evidence="1 2" key="1">
    <citation type="submission" date="2018-11" db="EMBL/GenBank/DDBJ databases">
        <authorList>
            <consortium name="Pathogen Informatics"/>
        </authorList>
    </citation>
    <scope>NUCLEOTIDE SEQUENCE [LARGE SCALE GENOMIC DNA]</scope>
</reference>
<gene>
    <name evidence="1" type="ORF">SVUK_LOCUS54</name>
</gene>
<evidence type="ECO:0000313" key="2">
    <source>
        <dbReference type="Proteomes" id="UP000270094"/>
    </source>
</evidence>
<keyword evidence="2" id="KW-1185">Reference proteome</keyword>